<dbReference type="InterPro" id="IPR001091">
    <property type="entry name" value="RM_Methyltransferase"/>
</dbReference>
<evidence type="ECO:0000256" key="4">
    <source>
        <dbReference type="ARBA" id="ARBA00022691"/>
    </source>
</evidence>
<dbReference type="KEGG" id="aji:C0Z10_08160"/>
<dbReference type="GO" id="GO:0003677">
    <property type="term" value="F:DNA binding"/>
    <property type="evidence" value="ECO:0007669"/>
    <property type="project" value="UniProtKB-KW"/>
</dbReference>
<dbReference type="SUPFAM" id="SSF53335">
    <property type="entry name" value="S-adenosyl-L-methionine-dependent methyltransferases"/>
    <property type="match status" value="1"/>
</dbReference>
<dbReference type="GO" id="GO:0008170">
    <property type="term" value="F:N-methyltransferase activity"/>
    <property type="evidence" value="ECO:0007669"/>
    <property type="project" value="InterPro"/>
</dbReference>
<evidence type="ECO:0000256" key="9">
    <source>
        <dbReference type="SAM" id="MobiDB-lite"/>
    </source>
</evidence>
<feature type="domain" description="DNA methylase N-4/N-6" evidence="10">
    <location>
        <begin position="25"/>
        <end position="326"/>
    </location>
</feature>
<evidence type="ECO:0000313" key="11">
    <source>
        <dbReference type="EMBL" id="AZZ39732.1"/>
    </source>
</evidence>
<proteinExistence type="inferred from homology"/>
<keyword evidence="3 11" id="KW-0808">Transferase</keyword>
<comment type="catalytic activity">
    <reaction evidence="7">
        <text>a 2'-deoxycytidine in DNA + S-adenosyl-L-methionine = an N(4)-methyl-2'-deoxycytidine in DNA + S-adenosyl-L-homocysteine + H(+)</text>
        <dbReference type="Rhea" id="RHEA:16857"/>
        <dbReference type="Rhea" id="RHEA-COMP:11369"/>
        <dbReference type="Rhea" id="RHEA-COMP:13674"/>
        <dbReference type="ChEBI" id="CHEBI:15378"/>
        <dbReference type="ChEBI" id="CHEBI:57856"/>
        <dbReference type="ChEBI" id="CHEBI:59789"/>
        <dbReference type="ChEBI" id="CHEBI:85452"/>
        <dbReference type="ChEBI" id="CHEBI:137933"/>
        <dbReference type="EC" id="2.1.1.113"/>
    </reaction>
</comment>
<evidence type="ECO:0000256" key="2">
    <source>
        <dbReference type="ARBA" id="ARBA00022603"/>
    </source>
</evidence>
<protein>
    <recommendedName>
        <fullName evidence="8">Methyltransferase</fullName>
        <ecNumber evidence="8">2.1.1.-</ecNumber>
    </recommendedName>
</protein>
<gene>
    <name evidence="11" type="ORF">C0Z10_08160</name>
</gene>
<evidence type="ECO:0000256" key="5">
    <source>
        <dbReference type="ARBA" id="ARBA00022747"/>
    </source>
</evidence>
<evidence type="ECO:0000256" key="6">
    <source>
        <dbReference type="ARBA" id="ARBA00023125"/>
    </source>
</evidence>
<dbReference type="PRINTS" id="PR00508">
    <property type="entry name" value="S21N4MTFRASE"/>
</dbReference>
<evidence type="ECO:0000259" key="10">
    <source>
        <dbReference type="Pfam" id="PF01555"/>
    </source>
</evidence>
<feature type="region of interest" description="Disordered" evidence="9">
    <location>
        <begin position="156"/>
        <end position="200"/>
    </location>
</feature>
<evidence type="ECO:0000256" key="8">
    <source>
        <dbReference type="RuleBase" id="RU362026"/>
    </source>
</evidence>
<dbReference type="Gene3D" id="3.40.50.150">
    <property type="entry name" value="Vaccinia Virus protein VP39"/>
    <property type="match status" value="1"/>
</dbReference>
<dbReference type="REBASE" id="317766">
    <property type="entry name" value="M.AjeJS280ORF8160P"/>
</dbReference>
<keyword evidence="6" id="KW-0238">DNA-binding</keyword>
<dbReference type="PROSITE" id="PS00093">
    <property type="entry name" value="N4_MTASE"/>
    <property type="match status" value="1"/>
</dbReference>
<accession>A0A3T0S070</accession>
<evidence type="ECO:0000256" key="1">
    <source>
        <dbReference type="ARBA" id="ARBA00010203"/>
    </source>
</evidence>
<dbReference type="InterPro" id="IPR002941">
    <property type="entry name" value="DNA_methylase_N4/N6"/>
</dbReference>
<dbReference type="EMBL" id="CP025570">
    <property type="protein sequence ID" value="AZZ39732.1"/>
    <property type="molecule type" value="Genomic_DNA"/>
</dbReference>
<evidence type="ECO:0000313" key="12">
    <source>
        <dbReference type="Proteomes" id="UP000285875"/>
    </source>
</evidence>
<evidence type="ECO:0000256" key="3">
    <source>
        <dbReference type="ARBA" id="ARBA00022679"/>
    </source>
</evidence>
<keyword evidence="2 11" id="KW-0489">Methyltransferase</keyword>
<sequence>MNGPRNQILHGDAVQRLGELPAGWVDQIITSPPYFRLRNYATDGQIGLEDTVEDYVATLRTCVAAMRRVLTPTGTLWLNLGDSYSLHPKDGAARKSLLGAPERLMLALIADGWTLRNKIIWAKTNPIPSSVTDRLSTTHEVIYLLAAGPRYHFDLDAIRRPHRTTQPTSRRPRQPGRRGHPKRARPGWLGPNGDGDDGLAALKARGAVGHPLGKNPGDVWQLSPSHFHGAHFAAFPEALIRPMIHAGCPRLRCSNCRAPYTHDVVRHHDTAERQAERPTCRCNSPPEPGLVLDPFLGSGTTAVAAEALGRDWLGIELNPDYITMANQRIAAARADNNPTPLKGGPS</sequence>
<feature type="compositionally biased region" description="Basic residues" evidence="9">
    <location>
        <begin position="170"/>
        <end position="185"/>
    </location>
</feature>
<dbReference type="Proteomes" id="UP000285875">
    <property type="component" value="Chromosome"/>
</dbReference>
<organism evidence="11 12">
    <name type="scientific">Acidipropionibacterium jensenii</name>
    <dbReference type="NCBI Taxonomy" id="1749"/>
    <lineage>
        <taxon>Bacteria</taxon>
        <taxon>Bacillati</taxon>
        <taxon>Actinomycetota</taxon>
        <taxon>Actinomycetes</taxon>
        <taxon>Propionibacteriales</taxon>
        <taxon>Propionibacteriaceae</taxon>
        <taxon>Acidipropionibacterium</taxon>
    </lineage>
</organism>
<keyword evidence="4" id="KW-0949">S-adenosyl-L-methionine</keyword>
<comment type="similarity">
    <text evidence="1">Belongs to the N(4)/N(6)-methyltransferase family. N(4) subfamily.</text>
</comment>
<dbReference type="InterPro" id="IPR017985">
    <property type="entry name" value="MeTrfase_CN4_CS"/>
</dbReference>
<dbReference type="AlphaFoldDB" id="A0A3T0S070"/>
<dbReference type="GO" id="GO:0015667">
    <property type="term" value="F:site-specific DNA-methyltransferase (cytosine-N4-specific) activity"/>
    <property type="evidence" value="ECO:0007669"/>
    <property type="project" value="UniProtKB-EC"/>
</dbReference>
<dbReference type="Pfam" id="PF01555">
    <property type="entry name" value="N6_N4_Mtase"/>
    <property type="match status" value="1"/>
</dbReference>
<reference evidence="12" key="1">
    <citation type="submission" date="2017-12" db="EMBL/GenBank/DDBJ databases">
        <title>Whole genome sequencing of Acidipropionibacterium jensenii strains JS279 and JS280.</title>
        <authorList>
            <person name="Deptula P."/>
            <person name="Laine P."/>
            <person name="Smolander O.-P."/>
            <person name="Paulin L."/>
            <person name="Auvinen P."/>
            <person name="Varmanen P."/>
        </authorList>
    </citation>
    <scope>NUCLEOTIDE SEQUENCE [LARGE SCALE GENOMIC DNA]</scope>
    <source>
        <strain evidence="12">JS280</strain>
    </source>
</reference>
<dbReference type="RefSeq" id="WP_097799055.1">
    <property type="nucleotide sequence ID" value="NZ_CP025570.1"/>
</dbReference>
<dbReference type="GO" id="GO:0009307">
    <property type="term" value="P:DNA restriction-modification system"/>
    <property type="evidence" value="ECO:0007669"/>
    <property type="project" value="UniProtKB-KW"/>
</dbReference>
<dbReference type="InterPro" id="IPR029063">
    <property type="entry name" value="SAM-dependent_MTases_sf"/>
</dbReference>
<dbReference type="GO" id="GO:0032259">
    <property type="term" value="P:methylation"/>
    <property type="evidence" value="ECO:0007669"/>
    <property type="project" value="UniProtKB-KW"/>
</dbReference>
<name>A0A3T0S070_9ACTN</name>
<evidence type="ECO:0000256" key="7">
    <source>
        <dbReference type="ARBA" id="ARBA00049120"/>
    </source>
</evidence>
<keyword evidence="5" id="KW-0680">Restriction system</keyword>
<dbReference type="EC" id="2.1.1.-" evidence="8"/>